<dbReference type="AlphaFoldDB" id="A0A2S4PN02"/>
<dbReference type="Proteomes" id="UP000237438">
    <property type="component" value="Unassembled WGS sequence"/>
</dbReference>
<evidence type="ECO:0000313" key="2">
    <source>
        <dbReference type="EMBL" id="POS83425.1"/>
    </source>
</evidence>
<gene>
    <name evidence="2" type="ORF">EPUL_005321</name>
</gene>
<feature type="non-terminal residue" evidence="2">
    <location>
        <position position="423"/>
    </location>
</feature>
<protein>
    <submittedName>
        <fullName evidence="2">Uncharacterized protein</fullName>
    </submittedName>
</protein>
<feature type="chain" id="PRO_5015546374" evidence="1">
    <location>
        <begin position="21"/>
        <end position="423"/>
    </location>
</feature>
<evidence type="ECO:0000313" key="3">
    <source>
        <dbReference type="Proteomes" id="UP000237438"/>
    </source>
</evidence>
<evidence type="ECO:0000256" key="1">
    <source>
        <dbReference type="SAM" id="SignalP"/>
    </source>
</evidence>
<keyword evidence="1" id="KW-0732">Signal</keyword>
<keyword evidence="3" id="KW-1185">Reference proteome</keyword>
<sequence length="423" mass="48149">MLFSMVKVAFKLILVAKTASMDLRRAQSTLTQPVYYDCGSCFVYEILIQEMLYAKNINIDKISRPFIELLYDLDLSYRKIKVPERLSTPKSSDGIKPGSNPFVIVNQLDQIVDFVVQMKNGHYIRCKRVDESAPESPNIGPNDYGYECGHDLFSHDIVQRSAALARTNNGENKIFLNDYQGPLYWSGLNYMIYPLSREKYQHYAGKRPENTYYVVISPTGEMIDVIAELMGGDFIKCVRTTKVPPEIEADQDLRLGYSCGVEFFEINHMKRTAELARARRMHQIKQTYPKEYVDYSFSGLMYPLLPNGRFYGTGSVPGKMKHFIIMDLNFNIKFAAVKTQMGFTPCEASLRGIEVAPPETDNFLCGPNNIEFTSKRLLELVKIACKALGSNNRRYPAIYNGPAFNVHGPYVTWPIRKGDKPTG</sequence>
<comment type="caution">
    <text evidence="2">The sequence shown here is derived from an EMBL/GenBank/DDBJ whole genome shotgun (WGS) entry which is preliminary data.</text>
</comment>
<reference evidence="2 3" key="1">
    <citation type="submission" date="2017-10" db="EMBL/GenBank/DDBJ databases">
        <title>Development of genomic resources for the powdery mildew, Erysiphe pulchra.</title>
        <authorList>
            <person name="Wadl P.A."/>
            <person name="Mack B.M."/>
            <person name="Moore G."/>
            <person name="Beltz S.B."/>
        </authorList>
    </citation>
    <scope>NUCLEOTIDE SEQUENCE [LARGE SCALE GENOMIC DNA]</scope>
    <source>
        <strain evidence="2">Cflorida</strain>
    </source>
</reference>
<organism evidence="2 3">
    <name type="scientific">Erysiphe pulchra</name>
    <dbReference type="NCBI Taxonomy" id="225359"/>
    <lineage>
        <taxon>Eukaryota</taxon>
        <taxon>Fungi</taxon>
        <taxon>Dikarya</taxon>
        <taxon>Ascomycota</taxon>
        <taxon>Pezizomycotina</taxon>
        <taxon>Leotiomycetes</taxon>
        <taxon>Erysiphales</taxon>
        <taxon>Erysiphaceae</taxon>
        <taxon>Erysiphe</taxon>
    </lineage>
</organism>
<proteinExistence type="predicted"/>
<accession>A0A2S4PN02</accession>
<dbReference type="EMBL" id="PEDP01001601">
    <property type="protein sequence ID" value="POS83425.1"/>
    <property type="molecule type" value="Genomic_DNA"/>
</dbReference>
<name>A0A2S4PN02_9PEZI</name>
<feature type="signal peptide" evidence="1">
    <location>
        <begin position="1"/>
        <end position="20"/>
    </location>
</feature>